<evidence type="ECO:0000259" key="2">
    <source>
        <dbReference type="Pfam" id="PF13200"/>
    </source>
</evidence>
<feature type="compositionally biased region" description="Low complexity" evidence="1">
    <location>
        <begin position="63"/>
        <end position="91"/>
    </location>
</feature>
<feature type="domain" description="DUF4015" evidence="2">
    <location>
        <begin position="101"/>
        <end position="280"/>
    </location>
</feature>
<evidence type="ECO:0000313" key="3">
    <source>
        <dbReference type="EMBL" id="MBC8559575.1"/>
    </source>
</evidence>
<dbReference type="Proteomes" id="UP000610760">
    <property type="component" value="Unassembled WGS sequence"/>
</dbReference>
<evidence type="ECO:0000313" key="4">
    <source>
        <dbReference type="Proteomes" id="UP000610760"/>
    </source>
</evidence>
<dbReference type="InterPro" id="IPR025275">
    <property type="entry name" value="DUF4015"/>
</dbReference>
<dbReference type="EMBL" id="JACRSV010000001">
    <property type="protein sequence ID" value="MBC8559575.1"/>
    <property type="molecule type" value="Genomic_DNA"/>
</dbReference>
<dbReference type="RefSeq" id="WP_249294466.1">
    <property type="nucleotide sequence ID" value="NZ_JACRSV010000001.1"/>
</dbReference>
<dbReference type="AlphaFoldDB" id="A0A926I660"/>
<gene>
    <name evidence="3" type="ORF">H8710_05745</name>
</gene>
<comment type="caution">
    <text evidence="3">The sequence shown here is derived from an EMBL/GenBank/DDBJ whole genome shotgun (WGS) entry which is preliminary data.</text>
</comment>
<reference evidence="3" key="1">
    <citation type="submission" date="2020-08" db="EMBL/GenBank/DDBJ databases">
        <title>Genome public.</title>
        <authorList>
            <person name="Liu C."/>
            <person name="Sun Q."/>
        </authorList>
    </citation>
    <scope>NUCLEOTIDE SEQUENCE</scope>
    <source>
        <strain evidence="3">NSJ-33</strain>
    </source>
</reference>
<protein>
    <recommendedName>
        <fullName evidence="2">DUF4015 domain-containing protein</fullName>
    </recommendedName>
</protein>
<evidence type="ECO:0000256" key="1">
    <source>
        <dbReference type="SAM" id="MobiDB-lite"/>
    </source>
</evidence>
<accession>A0A926I660</accession>
<organism evidence="3 4">
    <name type="scientific">Fumia xinanensis</name>
    <dbReference type="NCBI Taxonomy" id="2763659"/>
    <lineage>
        <taxon>Bacteria</taxon>
        <taxon>Bacillati</taxon>
        <taxon>Bacillota</taxon>
        <taxon>Clostridia</taxon>
        <taxon>Eubacteriales</taxon>
        <taxon>Oscillospiraceae</taxon>
        <taxon>Fumia</taxon>
    </lineage>
</organism>
<proteinExistence type="predicted"/>
<feature type="region of interest" description="Disordered" evidence="1">
    <location>
        <begin position="51"/>
        <end position="95"/>
    </location>
</feature>
<name>A0A926I660_9FIRM</name>
<sequence length="369" mass="40253">MARRRKIKHYRSGYMSRKRRRMKIVKTLVFILVLAALIFVGYSVAQSISRLNDPNYKPKEPSSSESSVLPSEDSSADSSGEPEGSESQPEPQNTASDIRSILLPADSMRSLDAAEAFLKTVDKTLYNSVTVELKNAAGRIFYPSQVELAQRSGALSETQIDGKALAELIERYGLRPVARIYALQDDYASHATYSTSYLYQNQPGVTWLDNSADAGGKSWLNPYMEAAGSYLNAIVTEIAQSGYKAIVVNGIQYPNTANQRGMGLGPNASAMTTKEALEKIYTGMSDSAKAFDVPVIPAYKGECYKGERPQVYTVNPNEFTVYPASPIVGSDLTVLDAITAPTKDLIPTVDSADQIPALKEKGIEQYLVG</sequence>
<dbReference type="Pfam" id="PF13200">
    <property type="entry name" value="DUF4015"/>
    <property type="match status" value="1"/>
</dbReference>
<keyword evidence="4" id="KW-1185">Reference proteome</keyword>